<dbReference type="CDD" id="cd01170">
    <property type="entry name" value="THZ_kinase"/>
    <property type="match status" value="1"/>
</dbReference>
<dbReference type="GeneID" id="57963120"/>
<dbReference type="GO" id="GO:0009229">
    <property type="term" value="P:thiamine diphosphate biosynthetic process"/>
    <property type="evidence" value="ECO:0007669"/>
    <property type="project" value="UniProtKB-UniRule"/>
</dbReference>
<dbReference type="GO" id="GO:0004417">
    <property type="term" value="F:hydroxyethylthiazole kinase activity"/>
    <property type="evidence" value="ECO:0007669"/>
    <property type="project" value="UniProtKB-UniRule"/>
</dbReference>
<evidence type="ECO:0000256" key="1">
    <source>
        <dbReference type="ARBA" id="ARBA00001771"/>
    </source>
</evidence>
<dbReference type="UniPathway" id="UPA00060">
    <property type="reaction ID" value="UER00139"/>
</dbReference>
<dbReference type="Proteomes" id="UP000013085">
    <property type="component" value="Unassembled WGS sequence"/>
</dbReference>
<keyword evidence="6 11" id="KW-0547">Nucleotide-binding</keyword>
<keyword evidence="4 11" id="KW-0808">Transferase</keyword>
<feature type="binding site" evidence="11">
    <location>
        <position position="171"/>
    </location>
    <ligand>
        <name>ATP</name>
        <dbReference type="ChEBI" id="CHEBI:30616"/>
    </ligand>
</feature>
<keyword evidence="10 11" id="KW-0784">Thiamine biosynthesis</keyword>
<dbReference type="SUPFAM" id="SSF53613">
    <property type="entry name" value="Ribokinase-like"/>
    <property type="match status" value="1"/>
</dbReference>
<comment type="similarity">
    <text evidence="11">Belongs to the Thz kinase family.</text>
</comment>
<dbReference type="GO" id="GO:0009228">
    <property type="term" value="P:thiamine biosynthetic process"/>
    <property type="evidence" value="ECO:0007669"/>
    <property type="project" value="UniProtKB-KW"/>
</dbReference>
<proteinExistence type="inferred from homology"/>
<comment type="pathway">
    <text evidence="3 11">Cofactor biosynthesis; thiamine diphosphate biosynthesis; 4-methyl-5-(2-phosphoethyl)-thiazole from 5-(2-hydroxyethyl)-4-methylthiazole: step 1/1.</text>
</comment>
<evidence type="ECO:0000256" key="7">
    <source>
        <dbReference type="ARBA" id="ARBA00022777"/>
    </source>
</evidence>
<dbReference type="Pfam" id="PF02110">
    <property type="entry name" value="HK"/>
    <property type="match status" value="1"/>
</dbReference>
<name>A0A0E2HBS1_9FIRM</name>
<dbReference type="AlphaFoldDB" id="A0A0E2HBS1"/>
<keyword evidence="7 11" id="KW-0418">Kinase</keyword>
<evidence type="ECO:0000256" key="9">
    <source>
        <dbReference type="ARBA" id="ARBA00022842"/>
    </source>
</evidence>
<sequence length="280" mass="29820">MTQRQWMKDLRERSPRVHCITNYVTAGDVANMVLAAGGSPVMAQGLHEVEDVTSICSSLVLNLGTLEEKTIPAMEAAGRKAAVLGLPVILDPVGATASRFRRQTAIDMIRKAAPSVIRGNEAEIRALNQELRGHEAGNTCGVDSGTFGTIESRLETACSLRDLTGAVVVMTGEEDVVAGKERRFIVRNGHPWMARITGSGCMLDGLMGAFCGLYGELGPDGPLEEAVVMALSAHGLCGELAAGETAGRGGGTGTFRMYLMDKMSLLDDETLERGKKIEIR</sequence>
<comment type="cofactor">
    <cofactor evidence="2 11">
        <name>Mg(2+)</name>
        <dbReference type="ChEBI" id="CHEBI:18420"/>
    </cofactor>
</comment>
<dbReference type="RefSeq" id="WP_002585579.1">
    <property type="nucleotide sequence ID" value="NZ_KB851020.1"/>
</dbReference>
<evidence type="ECO:0000256" key="5">
    <source>
        <dbReference type="ARBA" id="ARBA00022723"/>
    </source>
</evidence>
<evidence type="ECO:0000256" key="4">
    <source>
        <dbReference type="ARBA" id="ARBA00022679"/>
    </source>
</evidence>
<dbReference type="NCBIfam" id="NF006830">
    <property type="entry name" value="PRK09355.1"/>
    <property type="match status" value="1"/>
</dbReference>
<evidence type="ECO:0000256" key="10">
    <source>
        <dbReference type="ARBA" id="ARBA00022977"/>
    </source>
</evidence>
<accession>A0A0E2HBS1</accession>
<feature type="binding site" evidence="11">
    <location>
        <position position="118"/>
    </location>
    <ligand>
        <name>ATP</name>
        <dbReference type="ChEBI" id="CHEBI:30616"/>
    </ligand>
</feature>
<feature type="binding site" evidence="11">
    <location>
        <position position="42"/>
    </location>
    <ligand>
        <name>substrate</name>
    </ligand>
</feature>
<reference evidence="12 13" key="1">
    <citation type="submission" date="2013-01" db="EMBL/GenBank/DDBJ databases">
        <title>The Genome Sequence of Clostridium clostridioforme 90A8.</title>
        <authorList>
            <consortium name="The Broad Institute Genome Sequencing Platform"/>
            <person name="Earl A."/>
            <person name="Ward D."/>
            <person name="Feldgarden M."/>
            <person name="Gevers D."/>
            <person name="Courvalin P."/>
            <person name="Lambert T."/>
            <person name="Walker B."/>
            <person name="Young S.K."/>
            <person name="Zeng Q."/>
            <person name="Gargeya S."/>
            <person name="Fitzgerald M."/>
            <person name="Haas B."/>
            <person name="Abouelleil A."/>
            <person name="Alvarado L."/>
            <person name="Arachchi H.M."/>
            <person name="Berlin A.M."/>
            <person name="Chapman S.B."/>
            <person name="Dewar J."/>
            <person name="Goldberg J."/>
            <person name="Griggs A."/>
            <person name="Gujja S."/>
            <person name="Hansen M."/>
            <person name="Howarth C."/>
            <person name="Imamovic A."/>
            <person name="Larimer J."/>
            <person name="McCowan C."/>
            <person name="Murphy C."/>
            <person name="Neiman D."/>
            <person name="Pearson M."/>
            <person name="Priest M."/>
            <person name="Roberts A."/>
            <person name="Saif S."/>
            <person name="Shea T."/>
            <person name="Sisk P."/>
            <person name="Sykes S."/>
            <person name="Wortman J."/>
            <person name="Nusbaum C."/>
            <person name="Birren B."/>
        </authorList>
    </citation>
    <scope>NUCLEOTIDE SEQUENCE [LARGE SCALE GENOMIC DNA]</scope>
    <source>
        <strain evidence="12 13">90A8</strain>
    </source>
</reference>
<keyword evidence="8 11" id="KW-0067">ATP-binding</keyword>
<dbReference type="EC" id="2.7.1.50" evidence="11"/>
<evidence type="ECO:0000256" key="6">
    <source>
        <dbReference type="ARBA" id="ARBA00022741"/>
    </source>
</evidence>
<comment type="caution">
    <text evidence="12">The sequence shown here is derived from an EMBL/GenBank/DDBJ whole genome shotgun (WGS) entry which is preliminary data.</text>
</comment>
<evidence type="ECO:0000256" key="8">
    <source>
        <dbReference type="ARBA" id="ARBA00022840"/>
    </source>
</evidence>
<evidence type="ECO:0000313" key="12">
    <source>
        <dbReference type="EMBL" id="ENZ14083.1"/>
    </source>
</evidence>
<comment type="catalytic activity">
    <reaction evidence="1 11">
        <text>5-(2-hydroxyethyl)-4-methylthiazole + ATP = 4-methyl-5-(2-phosphooxyethyl)-thiazole + ADP + H(+)</text>
        <dbReference type="Rhea" id="RHEA:24212"/>
        <dbReference type="ChEBI" id="CHEBI:15378"/>
        <dbReference type="ChEBI" id="CHEBI:17957"/>
        <dbReference type="ChEBI" id="CHEBI:30616"/>
        <dbReference type="ChEBI" id="CHEBI:58296"/>
        <dbReference type="ChEBI" id="CHEBI:456216"/>
        <dbReference type="EC" id="2.7.1.50"/>
    </reaction>
</comment>
<protein>
    <recommendedName>
        <fullName evidence="11">Hydroxyethylthiazole kinase</fullName>
        <ecNumber evidence="11">2.7.1.50</ecNumber>
    </recommendedName>
    <alternativeName>
        <fullName evidence="11">4-methyl-5-beta-hydroxyethylthiazole kinase</fullName>
        <shortName evidence="11">TH kinase</shortName>
        <shortName evidence="11">Thz kinase</shortName>
    </alternativeName>
</protein>
<evidence type="ECO:0000256" key="3">
    <source>
        <dbReference type="ARBA" id="ARBA00004868"/>
    </source>
</evidence>
<evidence type="ECO:0000256" key="11">
    <source>
        <dbReference type="HAMAP-Rule" id="MF_00228"/>
    </source>
</evidence>
<dbReference type="InterPro" id="IPR029056">
    <property type="entry name" value="Ribokinase-like"/>
</dbReference>
<dbReference type="GO" id="GO:0000287">
    <property type="term" value="F:magnesium ion binding"/>
    <property type="evidence" value="ECO:0007669"/>
    <property type="project" value="UniProtKB-UniRule"/>
</dbReference>
<organism evidence="12 13">
    <name type="scientific">[Clostridium] clostridioforme 90A8</name>
    <dbReference type="NCBI Taxonomy" id="999408"/>
    <lineage>
        <taxon>Bacteria</taxon>
        <taxon>Bacillati</taxon>
        <taxon>Bacillota</taxon>
        <taxon>Clostridia</taxon>
        <taxon>Lachnospirales</taxon>
        <taxon>Lachnospiraceae</taxon>
        <taxon>Enterocloster</taxon>
    </lineage>
</organism>
<feature type="binding site" evidence="11">
    <location>
        <position position="198"/>
    </location>
    <ligand>
        <name>substrate</name>
    </ligand>
</feature>
<dbReference type="PRINTS" id="PR01099">
    <property type="entry name" value="HYETHTZKNASE"/>
</dbReference>
<gene>
    <name evidence="11" type="primary">thiM</name>
    <name evidence="12" type="ORF">HMPREF1090_02375</name>
</gene>
<evidence type="ECO:0000256" key="2">
    <source>
        <dbReference type="ARBA" id="ARBA00001946"/>
    </source>
</evidence>
<comment type="function">
    <text evidence="11">Catalyzes the phosphorylation of the hydroxyl group of 4-methyl-5-beta-hydroxyethylthiazole (THZ).</text>
</comment>
<keyword evidence="9 11" id="KW-0460">Magnesium</keyword>
<evidence type="ECO:0000313" key="13">
    <source>
        <dbReference type="Proteomes" id="UP000013085"/>
    </source>
</evidence>
<dbReference type="GO" id="GO:0005524">
    <property type="term" value="F:ATP binding"/>
    <property type="evidence" value="ECO:0007669"/>
    <property type="project" value="UniProtKB-UniRule"/>
</dbReference>
<dbReference type="PIRSF" id="PIRSF000513">
    <property type="entry name" value="Thz_kinase"/>
    <property type="match status" value="1"/>
</dbReference>
<dbReference type="HAMAP" id="MF_00228">
    <property type="entry name" value="Thz_kinase"/>
    <property type="match status" value="1"/>
</dbReference>
<dbReference type="HOGENOM" id="CLU_019943_0_0_9"/>
<keyword evidence="5 11" id="KW-0479">Metal-binding</keyword>
<dbReference type="PATRIC" id="fig|999408.3.peg.2556"/>
<dbReference type="EMBL" id="AGYR01000026">
    <property type="protein sequence ID" value="ENZ14083.1"/>
    <property type="molecule type" value="Genomic_DNA"/>
</dbReference>
<dbReference type="Gene3D" id="3.40.1190.20">
    <property type="match status" value="1"/>
</dbReference>
<dbReference type="InterPro" id="IPR000417">
    <property type="entry name" value="Hyethyz_kinase"/>
</dbReference>